<keyword evidence="5" id="KW-0804">Transcription</keyword>
<keyword evidence="4" id="KW-0238">DNA-binding</keyword>
<dbReference type="Pfam" id="PF08281">
    <property type="entry name" value="Sigma70_r4_2"/>
    <property type="match status" value="1"/>
</dbReference>
<keyword evidence="9" id="KW-1185">Reference proteome</keyword>
<reference evidence="8 9" key="1">
    <citation type="submission" date="2020-08" db="EMBL/GenBank/DDBJ databases">
        <title>Sequencing the genomes of 1000 actinobacteria strains.</title>
        <authorList>
            <person name="Klenk H.-P."/>
        </authorList>
    </citation>
    <scope>NUCLEOTIDE SEQUENCE [LARGE SCALE GENOMIC DNA]</scope>
    <source>
        <strain evidence="8 9">DSM 43149</strain>
    </source>
</reference>
<dbReference type="RefSeq" id="WP_184991945.1">
    <property type="nucleotide sequence ID" value="NZ_BOMK01000001.1"/>
</dbReference>
<dbReference type="GO" id="GO:0003677">
    <property type="term" value="F:DNA binding"/>
    <property type="evidence" value="ECO:0007669"/>
    <property type="project" value="UniProtKB-KW"/>
</dbReference>
<evidence type="ECO:0000256" key="4">
    <source>
        <dbReference type="ARBA" id="ARBA00023125"/>
    </source>
</evidence>
<dbReference type="InterPro" id="IPR014284">
    <property type="entry name" value="RNA_pol_sigma-70_dom"/>
</dbReference>
<dbReference type="EMBL" id="JACHNH010000001">
    <property type="protein sequence ID" value="MBB4761508.1"/>
    <property type="molecule type" value="Genomic_DNA"/>
</dbReference>
<comment type="similarity">
    <text evidence="1">Belongs to the sigma-70 factor family. ECF subfamily.</text>
</comment>
<protein>
    <submittedName>
        <fullName evidence="8">RNA polymerase sigma-70 factor (ECF subfamily)</fullName>
    </submittedName>
</protein>
<evidence type="ECO:0000259" key="7">
    <source>
        <dbReference type="Pfam" id="PF08281"/>
    </source>
</evidence>
<accession>A0A7W7HVK9</accession>
<dbReference type="InterPro" id="IPR013324">
    <property type="entry name" value="RNA_pol_sigma_r3/r4-like"/>
</dbReference>
<dbReference type="InterPro" id="IPR039425">
    <property type="entry name" value="RNA_pol_sigma-70-like"/>
</dbReference>
<name>A0A7W7HVK9_9ACTN</name>
<comment type="caution">
    <text evidence="8">The sequence shown here is derived from an EMBL/GenBank/DDBJ whole genome shotgun (WGS) entry which is preliminary data.</text>
</comment>
<dbReference type="Pfam" id="PF04542">
    <property type="entry name" value="Sigma70_r2"/>
    <property type="match status" value="1"/>
</dbReference>
<dbReference type="PANTHER" id="PTHR43133:SF8">
    <property type="entry name" value="RNA POLYMERASE SIGMA FACTOR HI_1459-RELATED"/>
    <property type="match status" value="1"/>
</dbReference>
<dbReference type="InterPro" id="IPR013249">
    <property type="entry name" value="RNA_pol_sigma70_r4_t2"/>
</dbReference>
<dbReference type="InterPro" id="IPR013325">
    <property type="entry name" value="RNA_pol_sigma_r2"/>
</dbReference>
<dbReference type="GO" id="GO:0006352">
    <property type="term" value="P:DNA-templated transcription initiation"/>
    <property type="evidence" value="ECO:0007669"/>
    <property type="project" value="InterPro"/>
</dbReference>
<dbReference type="NCBIfam" id="TIGR02937">
    <property type="entry name" value="sigma70-ECF"/>
    <property type="match status" value="1"/>
</dbReference>
<dbReference type="PANTHER" id="PTHR43133">
    <property type="entry name" value="RNA POLYMERASE ECF-TYPE SIGMA FACTO"/>
    <property type="match status" value="1"/>
</dbReference>
<evidence type="ECO:0000256" key="3">
    <source>
        <dbReference type="ARBA" id="ARBA00023082"/>
    </source>
</evidence>
<evidence type="ECO:0000313" key="8">
    <source>
        <dbReference type="EMBL" id="MBB4761508.1"/>
    </source>
</evidence>
<organism evidence="8 9">
    <name type="scientific">Actinoplanes digitatis</name>
    <dbReference type="NCBI Taxonomy" id="1868"/>
    <lineage>
        <taxon>Bacteria</taxon>
        <taxon>Bacillati</taxon>
        <taxon>Actinomycetota</taxon>
        <taxon>Actinomycetes</taxon>
        <taxon>Micromonosporales</taxon>
        <taxon>Micromonosporaceae</taxon>
        <taxon>Actinoplanes</taxon>
    </lineage>
</organism>
<feature type="domain" description="RNA polymerase sigma factor 70 region 4 type 2" evidence="7">
    <location>
        <begin position="134"/>
        <end position="183"/>
    </location>
</feature>
<gene>
    <name evidence="8" type="ORF">BJ971_002064</name>
</gene>
<dbReference type="GO" id="GO:0016987">
    <property type="term" value="F:sigma factor activity"/>
    <property type="evidence" value="ECO:0007669"/>
    <property type="project" value="UniProtKB-KW"/>
</dbReference>
<dbReference type="SUPFAM" id="SSF88946">
    <property type="entry name" value="Sigma2 domain of RNA polymerase sigma factors"/>
    <property type="match status" value="1"/>
</dbReference>
<evidence type="ECO:0000259" key="6">
    <source>
        <dbReference type="Pfam" id="PF04542"/>
    </source>
</evidence>
<sequence length="203" mass="22298">MAAVGQAAAETNADTDAAVIRASLADPDRFAAIYDRYAAMLYRYAYQRVGPEIADDVVAETFLAAFRGRASYDLDRQDARPWLFGIVTRELAAHHRRERARYRAMARSTHETVQDGPADQVAARVVADAARGPLAAALAELAPGDRDVLLLVAWGQLSYDEVADSLNIPQGTVGSRLSRARRRVRSALRGFDPTMITEENHEV</sequence>
<dbReference type="SUPFAM" id="SSF88659">
    <property type="entry name" value="Sigma3 and sigma4 domains of RNA polymerase sigma factors"/>
    <property type="match status" value="1"/>
</dbReference>
<dbReference type="AlphaFoldDB" id="A0A7W7HVK9"/>
<dbReference type="InterPro" id="IPR007627">
    <property type="entry name" value="RNA_pol_sigma70_r2"/>
</dbReference>
<dbReference type="Gene3D" id="1.10.1740.10">
    <property type="match status" value="1"/>
</dbReference>
<evidence type="ECO:0000256" key="2">
    <source>
        <dbReference type="ARBA" id="ARBA00023015"/>
    </source>
</evidence>
<evidence type="ECO:0000256" key="5">
    <source>
        <dbReference type="ARBA" id="ARBA00023163"/>
    </source>
</evidence>
<dbReference type="InterPro" id="IPR036388">
    <property type="entry name" value="WH-like_DNA-bd_sf"/>
</dbReference>
<dbReference type="Proteomes" id="UP000578112">
    <property type="component" value="Unassembled WGS sequence"/>
</dbReference>
<keyword evidence="3" id="KW-0731">Sigma factor</keyword>
<evidence type="ECO:0000256" key="1">
    <source>
        <dbReference type="ARBA" id="ARBA00010641"/>
    </source>
</evidence>
<feature type="domain" description="RNA polymerase sigma-70 region 2" evidence="6">
    <location>
        <begin position="33"/>
        <end position="99"/>
    </location>
</feature>
<dbReference type="Gene3D" id="1.10.10.10">
    <property type="entry name" value="Winged helix-like DNA-binding domain superfamily/Winged helix DNA-binding domain"/>
    <property type="match status" value="1"/>
</dbReference>
<evidence type="ECO:0000313" key="9">
    <source>
        <dbReference type="Proteomes" id="UP000578112"/>
    </source>
</evidence>
<keyword evidence="2" id="KW-0805">Transcription regulation</keyword>
<proteinExistence type="inferred from homology"/>